<dbReference type="InterPro" id="IPR028098">
    <property type="entry name" value="Glyco_trans_4-like_N"/>
</dbReference>
<dbReference type="Gene3D" id="3.40.50.2000">
    <property type="entry name" value="Glycogen Phosphorylase B"/>
    <property type="match status" value="2"/>
</dbReference>
<dbReference type="RefSeq" id="WP_013683402.1">
    <property type="nucleotide sequence ID" value="NC_015320.1"/>
</dbReference>
<dbReference type="GeneID" id="10393811"/>
<dbReference type="Pfam" id="PF00534">
    <property type="entry name" value="Glycos_transf_1"/>
    <property type="match status" value="1"/>
</dbReference>
<dbReference type="InterPro" id="IPR050194">
    <property type="entry name" value="Glycosyltransferase_grp1"/>
</dbReference>
<dbReference type="STRING" id="693661.Arcve_0711"/>
<feature type="domain" description="Glycosyl transferase family 1" evidence="1">
    <location>
        <begin position="180"/>
        <end position="334"/>
    </location>
</feature>
<reference evidence="3 4" key="1">
    <citation type="submission" date="2011-03" db="EMBL/GenBank/DDBJ databases">
        <title>The complete genome of Archaeoglobus veneficus SNP6.</title>
        <authorList>
            <consortium name="US DOE Joint Genome Institute (JGI-PGF)"/>
            <person name="Lucas S."/>
            <person name="Copeland A."/>
            <person name="Lapidus A."/>
            <person name="Bruce D."/>
            <person name="Goodwin L."/>
            <person name="Pitluck S."/>
            <person name="Kyrpides N."/>
            <person name="Mavromatis K."/>
            <person name="Pagani I."/>
            <person name="Ivanova N."/>
            <person name="Mikhailova N."/>
            <person name="Lu M."/>
            <person name="Detter J.C."/>
            <person name="Tapia R."/>
            <person name="Han C."/>
            <person name="Land M."/>
            <person name="Hauser L."/>
            <person name="Markowitz V."/>
            <person name="Cheng J.-F."/>
            <person name="Hugenholtz P."/>
            <person name="Woyke T."/>
            <person name="Wu D."/>
            <person name="Spring S."/>
            <person name="Brambilla E."/>
            <person name="Klenk H.-P."/>
            <person name="Eisen J.A."/>
        </authorList>
    </citation>
    <scope>NUCLEOTIDE SEQUENCE [LARGE SCALE GENOMIC DNA]</scope>
    <source>
        <strain>SNP6</strain>
    </source>
</reference>
<dbReference type="PANTHER" id="PTHR45947">
    <property type="entry name" value="SULFOQUINOVOSYL TRANSFERASE SQD2"/>
    <property type="match status" value="1"/>
</dbReference>
<dbReference type="CDD" id="cd03801">
    <property type="entry name" value="GT4_PimA-like"/>
    <property type="match status" value="1"/>
</dbReference>
<evidence type="ECO:0000313" key="4">
    <source>
        <dbReference type="Proteomes" id="UP000008136"/>
    </source>
</evidence>
<evidence type="ECO:0000313" key="3">
    <source>
        <dbReference type="EMBL" id="AEA46730.1"/>
    </source>
</evidence>
<organism evidence="3 4">
    <name type="scientific">Archaeoglobus veneficus (strain DSM 11195 / SNP6)</name>
    <dbReference type="NCBI Taxonomy" id="693661"/>
    <lineage>
        <taxon>Archaea</taxon>
        <taxon>Methanobacteriati</taxon>
        <taxon>Methanobacteriota</taxon>
        <taxon>Archaeoglobi</taxon>
        <taxon>Archaeoglobales</taxon>
        <taxon>Archaeoglobaceae</taxon>
        <taxon>Archaeoglobus</taxon>
    </lineage>
</organism>
<protein>
    <submittedName>
        <fullName evidence="3">Glycosyl transferase group 1</fullName>
    </submittedName>
</protein>
<name>F2KR93_ARCVS</name>
<dbReference type="HOGENOM" id="CLU_009583_2_1_2"/>
<dbReference type="SUPFAM" id="SSF53756">
    <property type="entry name" value="UDP-Glycosyltransferase/glycogen phosphorylase"/>
    <property type="match status" value="1"/>
</dbReference>
<dbReference type="AlphaFoldDB" id="F2KR93"/>
<dbReference type="GO" id="GO:0016757">
    <property type="term" value="F:glycosyltransferase activity"/>
    <property type="evidence" value="ECO:0007669"/>
    <property type="project" value="InterPro"/>
</dbReference>
<dbReference type="eggNOG" id="arCOG01403">
    <property type="taxonomic scope" value="Archaea"/>
</dbReference>
<dbReference type="OrthoDB" id="132546at2157"/>
<evidence type="ECO:0000259" key="2">
    <source>
        <dbReference type="Pfam" id="PF13439"/>
    </source>
</evidence>
<proteinExistence type="predicted"/>
<dbReference type="InterPro" id="IPR001296">
    <property type="entry name" value="Glyco_trans_1"/>
</dbReference>
<feature type="domain" description="Glycosyltransferase subfamily 4-like N-terminal" evidence="2">
    <location>
        <begin position="17"/>
        <end position="172"/>
    </location>
</feature>
<dbReference type="KEGG" id="ave:Arcve_0711"/>
<dbReference type="Pfam" id="PF13439">
    <property type="entry name" value="Glyco_transf_4"/>
    <property type="match status" value="1"/>
</dbReference>
<dbReference type="Proteomes" id="UP000008136">
    <property type="component" value="Chromosome"/>
</dbReference>
<sequence>MKKARVAMATPYYPPHIGGVEIHSKNLAEGLKARGYDVVVISSTGSDVVVPSIPIPYSPIPLFFPNINANIYHSHVPSPFFARKLAKLAVHSSKPHIVTYHNDVVVPPKVGGHRIPSSIARWVEKINDFLIEPVLEKADVIIATTRSYAESSPILSKFMEKVEIVPNAVNVSEFTPGKDAGEREAIVLYVGRLVEYKGLPLLIKAMAEVQRRINAKLVVVGEGEDRKAFERLAAKLGVNVTFTGRLPKDDVVRWMGKARVLVLPSFSRLEAFGIVLLEAMACSTPVLAANIPGVSEVASEGGLTFSNDSELAELIVKLLSDDKLATELGNRGRKAVEQKYDWNVVLDRIEEIYGALL</sequence>
<keyword evidence="3" id="KW-0808">Transferase</keyword>
<accession>F2KR93</accession>
<dbReference type="EMBL" id="CP002588">
    <property type="protein sequence ID" value="AEA46730.1"/>
    <property type="molecule type" value="Genomic_DNA"/>
</dbReference>
<dbReference type="PANTHER" id="PTHR45947:SF3">
    <property type="entry name" value="SULFOQUINOVOSYL TRANSFERASE SQD2"/>
    <property type="match status" value="1"/>
</dbReference>
<gene>
    <name evidence="3" type="ordered locus">Arcve_0711</name>
</gene>
<keyword evidence="4" id="KW-1185">Reference proteome</keyword>
<evidence type="ECO:0000259" key="1">
    <source>
        <dbReference type="Pfam" id="PF00534"/>
    </source>
</evidence>